<evidence type="ECO:0000256" key="1">
    <source>
        <dbReference type="ARBA" id="ARBA00004733"/>
    </source>
</evidence>
<evidence type="ECO:0000313" key="10">
    <source>
        <dbReference type="EMBL" id="STO60570.1"/>
    </source>
</evidence>
<name>A0A377HW99_9PAST</name>
<keyword evidence="7 10" id="KW-0456">Lyase</keyword>
<sequence length="124" mass="13721">MGRFAQKFAQLQTQNQGAFVPFVTLCDPDFDRSFEIICTLVENGADALELGFPFSDPLLDGPVIQAANNRALQAGCSSKESFKLIAKVRSKYPEIPIGLLLCANLIYAQGLDNFAVQKWALMRY</sequence>
<proteinExistence type="inferred from homology"/>
<dbReference type="PANTHER" id="PTHR43406:SF1">
    <property type="entry name" value="TRYPTOPHAN SYNTHASE ALPHA CHAIN, CHLOROPLASTIC"/>
    <property type="match status" value="1"/>
</dbReference>
<dbReference type="EMBL" id="UGHF01000001">
    <property type="protein sequence ID" value="STO60570.1"/>
    <property type="molecule type" value="Genomic_DNA"/>
</dbReference>
<accession>A0A377HW99</accession>
<dbReference type="InterPro" id="IPR018204">
    <property type="entry name" value="Trp_synthase_alpha_AS"/>
</dbReference>
<keyword evidence="6" id="KW-0057">Aromatic amino acid biosynthesis</keyword>
<dbReference type="PANTHER" id="PTHR43406">
    <property type="entry name" value="TRYPTOPHAN SYNTHASE, ALPHA CHAIN"/>
    <property type="match status" value="1"/>
</dbReference>
<dbReference type="Proteomes" id="UP000254329">
    <property type="component" value="Unassembled WGS sequence"/>
</dbReference>
<dbReference type="Gene3D" id="3.20.20.70">
    <property type="entry name" value="Aldolase class I"/>
    <property type="match status" value="1"/>
</dbReference>
<evidence type="ECO:0000256" key="6">
    <source>
        <dbReference type="ARBA" id="ARBA00023141"/>
    </source>
</evidence>
<dbReference type="Pfam" id="PF00290">
    <property type="entry name" value="Trp_syntA"/>
    <property type="match status" value="1"/>
</dbReference>
<gene>
    <name evidence="10" type="primary">trpA_2</name>
    <name evidence="10" type="ORF">NCTC1659_01865</name>
</gene>
<dbReference type="InterPro" id="IPR013785">
    <property type="entry name" value="Aldolase_TIM"/>
</dbReference>
<protein>
    <recommendedName>
        <fullName evidence="3">tryptophan synthase</fullName>
        <ecNumber evidence="3">4.2.1.20</ecNumber>
    </recommendedName>
</protein>
<evidence type="ECO:0000256" key="7">
    <source>
        <dbReference type="ARBA" id="ARBA00023239"/>
    </source>
</evidence>
<evidence type="ECO:0000256" key="2">
    <source>
        <dbReference type="ARBA" id="ARBA00011270"/>
    </source>
</evidence>
<evidence type="ECO:0000313" key="11">
    <source>
        <dbReference type="Proteomes" id="UP000254329"/>
    </source>
</evidence>
<dbReference type="SUPFAM" id="SSF51366">
    <property type="entry name" value="Ribulose-phoshate binding barrel"/>
    <property type="match status" value="1"/>
</dbReference>
<dbReference type="AlphaFoldDB" id="A0A377HW99"/>
<comment type="pathway">
    <text evidence="1">Amino-acid biosynthesis; L-tryptophan biosynthesis; L-tryptophan from chorismate: step 5/5.</text>
</comment>
<organism evidence="10 11">
    <name type="scientific">Canicola haemoglobinophilus</name>
    <dbReference type="NCBI Taxonomy" id="733"/>
    <lineage>
        <taxon>Bacteria</taxon>
        <taxon>Pseudomonadati</taxon>
        <taxon>Pseudomonadota</taxon>
        <taxon>Gammaproteobacteria</taxon>
        <taxon>Pasteurellales</taxon>
        <taxon>Pasteurellaceae</taxon>
        <taxon>Canicola</taxon>
    </lineage>
</organism>
<dbReference type="InterPro" id="IPR002028">
    <property type="entry name" value="Trp_synthase_suA"/>
</dbReference>
<keyword evidence="5" id="KW-0822">Tryptophan biosynthesis</keyword>
<dbReference type="EC" id="4.2.1.20" evidence="3"/>
<dbReference type="GO" id="GO:0005829">
    <property type="term" value="C:cytosol"/>
    <property type="evidence" value="ECO:0007669"/>
    <property type="project" value="TreeGrafter"/>
</dbReference>
<keyword evidence="4" id="KW-0028">Amino-acid biosynthesis</keyword>
<dbReference type="UniPathway" id="UPA00035">
    <property type="reaction ID" value="UER00044"/>
</dbReference>
<dbReference type="NCBIfam" id="TIGR00262">
    <property type="entry name" value="trpA"/>
    <property type="match status" value="1"/>
</dbReference>
<keyword evidence="11" id="KW-1185">Reference proteome</keyword>
<evidence type="ECO:0000256" key="3">
    <source>
        <dbReference type="ARBA" id="ARBA00012043"/>
    </source>
</evidence>
<evidence type="ECO:0000256" key="5">
    <source>
        <dbReference type="ARBA" id="ARBA00022822"/>
    </source>
</evidence>
<reference evidence="10 11" key="1">
    <citation type="submission" date="2018-06" db="EMBL/GenBank/DDBJ databases">
        <authorList>
            <consortium name="Pathogen Informatics"/>
            <person name="Doyle S."/>
        </authorList>
    </citation>
    <scope>NUCLEOTIDE SEQUENCE [LARGE SCALE GENOMIC DNA]</scope>
    <source>
        <strain evidence="10 11">NCTC1659</strain>
    </source>
</reference>
<dbReference type="CDD" id="cd04724">
    <property type="entry name" value="Tryptophan_synthase_alpha"/>
    <property type="match status" value="1"/>
</dbReference>
<dbReference type="GO" id="GO:0004834">
    <property type="term" value="F:tryptophan synthase activity"/>
    <property type="evidence" value="ECO:0007669"/>
    <property type="project" value="UniProtKB-EC"/>
</dbReference>
<comment type="catalytic activity">
    <reaction evidence="8">
        <text>(1S,2R)-1-C-(indol-3-yl)glycerol 3-phosphate + L-serine = D-glyceraldehyde 3-phosphate + L-tryptophan + H2O</text>
        <dbReference type="Rhea" id="RHEA:10532"/>
        <dbReference type="ChEBI" id="CHEBI:15377"/>
        <dbReference type="ChEBI" id="CHEBI:33384"/>
        <dbReference type="ChEBI" id="CHEBI:57912"/>
        <dbReference type="ChEBI" id="CHEBI:58866"/>
        <dbReference type="ChEBI" id="CHEBI:59776"/>
        <dbReference type="EC" id="4.2.1.20"/>
    </reaction>
</comment>
<comment type="subunit">
    <text evidence="2">Tetramer of two alpha and two beta chains.</text>
</comment>
<comment type="similarity">
    <text evidence="9">Belongs to the TrpA family.</text>
</comment>
<evidence type="ECO:0000256" key="9">
    <source>
        <dbReference type="RuleBase" id="RU003662"/>
    </source>
</evidence>
<dbReference type="PROSITE" id="PS00167">
    <property type="entry name" value="TRP_SYNTHASE_ALPHA"/>
    <property type="match status" value="1"/>
</dbReference>
<evidence type="ECO:0000256" key="4">
    <source>
        <dbReference type="ARBA" id="ARBA00022605"/>
    </source>
</evidence>
<dbReference type="InterPro" id="IPR011060">
    <property type="entry name" value="RibuloseP-bd_barrel"/>
</dbReference>
<evidence type="ECO:0000256" key="8">
    <source>
        <dbReference type="ARBA" id="ARBA00049047"/>
    </source>
</evidence>